<protein>
    <submittedName>
        <fullName evidence="1">Squamosa promoter-binding-like protein 7</fullName>
    </submittedName>
</protein>
<dbReference type="EMBL" id="PJQY01000066">
    <property type="protein sequence ID" value="PQQ19388.1"/>
    <property type="molecule type" value="Genomic_DNA"/>
</dbReference>
<evidence type="ECO:0000313" key="1">
    <source>
        <dbReference type="EMBL" id="PQQ19388.1"/>
    </source>
</evidence>
<dbReference type="OrthoDB" id="514967at2759"/>
<keyword evidence="2" id="KW-1185">Reference proteome</keyword>
<name>A0A314ZQ50_PRUYE</name>
<dbReference type="Proteomes" id="UP000250321">
    <property type="component" value="Unassembled WGS sequence"/>
</dbReference>
<gene>
    <name evidence="1" type="ORF">Pyn_07773</name>
</gene>
<accession>A0A314ZQ50</accession>
<reference evidence="1 2" key="1">
    <citation type="submission" date="2018-02" db="EMBL/GenBank/DDBJ databases">
        <title>Draft genome of wild Prunus yedoensis var. nudiflora.</title>
        <authorList>
            <person name="Baek S."/>
            <person name="Kim J.-H."/>
            <person name="Choi K."/>
            <person name="Kim G.-B."/>
            <person name="Cho A."/>
            <person name="Jang H."/>
            <person name="Shin C.-H."/>
            <person name="Yu H.-J."/>
            <person name="Mun J.-H."/>
        </authorList>
    </citation>
    <scope>NUCLEOTIDE SEQUENCE [LARGE SCALE GENOMIC DNA]</scope>
    <source>
        <strain evidence="2">cv. Jeju island</strain>
        <tissue evidence="1">Leaf</tissue>
    </source>
</reference>
<sequence length="68" mass="7878">MPKFMWMKLLEDPVSYVHDFVVVPGRMLSGRGNILVYLNDMIFRVVKDGTSVIKGKVEMRAPRLHYVP</sequence>
<comment type="caution">
    <text evidence="1">The sequence shown here is derived from an EMBL/GenBank/DDBJ whole genome shotgun (WGS) entry which is preliminary data.</text>
</comment>
<proteinExistence type="predicted"/>
<dbReference type="AlphaFoldDB" id="A0A314ZQ50"/>
<organism evidence="1 2">
    <name type="scientific">Prunus yedoensis var. nudiflora</name>
    <dbReference type="NCBI Taxonomy" id="2094558"/>
    <lineage>
        <taxon>Eukaryota</taxon>
        <taxon>Viridiplantae</taxon>
        <taxon>Streptophyta</taxon>
        <taxon>Embryophyta</taxon>
        <taxon>Tracheophyta</taxon>
        <taxon>Spermatophyta</taxon>
        <taxon>Magnoliopsida</taxon>
        <taxon>eudicotyledons</taxon>
        <taxon>Gunneridae</taxon>
        <taxon>Pentapetalae</taxon>
        <taxon>rosids</taxon>
        <taxon>fabids</taxon>
        <taxon>Rosales</taxon>
        <taxon>Rosaceae</taxon>
        <taxon>Amygdaloideae</taxon>
        <taxon>Amygdaleae</taxon>
        <taxon>Prunus</taxon>
    </lineage>
</organism>
<evidence type="ECO:0000313" key="2">
    <source>
        <dbReference type="Proteomes" id="UP000250321"/>
    </source>
</evidence>
<dbReference type="STRING" id="2094558.A0A314ZQ50"/>